<keyword evidence="3" id="KW-0966">Cell projection</keyword>
<evidence type="ECO:0000313" key="4">
    <source>
        <dbReference type="Proteomes" id="UP001589788"/>
    </source>
</evidence>
<feature type="domain" description="Flagellar basal-body/hook protein C-terminal" evidence="2">
    <location>
        <begin position="89"/>
        <end position="133"/>
    </location>
</feature>
<accession>A0ABV6C4Q6</accession>
<evidence type="ECO:0000259" key="2">
    <source>
        <dbReference type="Pfam" id="PF06429"/>
    </source>
</evidence>
<organism evidence="3 4">
    <name type="scientific">Aciditerrimonas ferrireducens</name>
    <dbReference type="NCBI Taxonomy" id="667306"/>
    <lineage>
        <taxon>Bacteria</taxon>
        <taxon>Bacillati</taxon>
        <taxon>Actinomycetota</taxon>
        <taxon>Acidimicrobiia</taxon>
        <taxon>Acidimicrobiales</taxon>
        <taxon>Acidimicrobiaceae</taxon>
        <taxon>Aciditerrimonas</taxon>
    </lineage>
</organism>
<keyword evidence="4" id="KW-1185">Reference proteome</keyword>
<sequence>MSQLFGALPISQSGLDAMQTWIDTTGGNIANMNDQAPLTQGVYQQQTPVFAPITTPAGQGEGVAVTGIALGPAAGEVVYDPTSPDANAQGLVREPSIDMGTQLVQLVQAENAYQANTVAVKRAEQAYQSALTLGS</sequence>
<keyword evidence="3" id="KW-0282">Flagellum</keyword>
<dbReference type="EMBL" id="JBHLYQ010000024">
    <property type="protein sequence ID" value="MFC0081284.1"/>
    <property type="molecule type" value="Genomic_DNA"/>
</dbReference>
<comment type="similarity">
    <text evidence="1">Belongs to the flagella basal body rod proteins family.</text>
</comment>
<reference evidence="3 4" key="1">
    <citation type="submission" date="2024-09" db="EMBL/GenBank/DDBJ databases">
        <authorList>
            <person name="Sun Q."/>
            <person name="Mori K."/>
        </authorList>
    </citation>
    <scope>NUCLEOTIDE SEQUENCE [LARGE SCALE GENOMIC DNA]</scope>
    <source>
        <strain evidence="3 4">JCM 15389</strain>
    </source>
</reference>
<protein>
    <submittedName>
        <fullName evidence="3">Flagellar basal body rod protein FlgC</fullName>
    </submittedName>
</protein>
<dbReference type="Pfam" id="PF06429">
    <property type="entry name" value="Flg_bbr_C"/>
    <property type="match status" value="1"/>
</dbReference>
<gene>
    <name evidence="3" type="ORF">ACFFRE_03800</name>
</gene>
<proteinExistence type="inferred from homology"/>
<evidence type="ECO:0000313" key="3">
    <source>
        <dbReference type="EMBL" id="MFC0081284.1"/>
    </source>
</evidence>
<name>A0ABV6C4Q6_9ACTN</name>
<comment type="caution">
    <text evidence="3">The sequence shown here is derived from an EMBL/GenBank/DDBJ whole genome shotgun (WGS) entry which is preliminary data.</text>
</comment>
<dbReference type="RefSeq" id="WP_248108301.1">
    <property type="nucleotide sequence ID" value="NZ_JAKHEX010000015.1"/>
</dbReference>
<keyword evidence="3" id="KW-0969">Cilium</keyword>
<dbReference type="InterPro" id="IPR010930">
    <property type="entry name" value="Flg_bb/hook_C_dom"/>
</dbReference>
<dbReference type="Proteomes" id="UP001589788">
    <property type="component" value="Unassembled WGS sequence"/>
</dbReference>
<evidence type="ECO:0000256" key="1">
    <source>
        <dbReference type="ARBA" id="ARBA00009677"/>
    </source>
</evidence>